<name>A0ABT3GSU2_9BACT</name>
<reference evidence="4 5" key="1">
    <citation type="submission" date="2022-10" db="EMBL/GenBank/DDBJ databases">
        <title>Luteolibacter arcticus strain CCTCC AB 2014275, whole genome shotgun sequencing project.</title>
        <authorList>
            <person name="Zhao G."/>
            <person name="Shen L."/>
        </authorList>
    </citation>
    <scope>NUCLEOTIDE SEQUENCE [LARGE SCALE GENOMIC DNA]</scope>
    <source>
        <strain evidence="4 5">CCTCC AB 2014275</strain>
    </source>
</reference>
<gene>
    <name evidence="4" type="ORF">OKA05_28735</name>
</gene>
<dbReference type="Gene3D" id="3.40.630.30">
    <property type="match status" value="1"/>
</dbReference>
<accession>A0ABT3GSU2</accession>
<protein>
    <submittedName>
        <fullName evidence="4">GNAT family N-acetyltransferase</fullName>
        <ecNumber evidence="4">2.3.1.-</ecNumber>
    </submittedName>
</protein>
<evidence type="ECO:0000313" key="5">
    <source>
        <dbReference type="Proteomes" id="UP001320876"/>
    </source>
</evidence>
<dbReference type="GO" id="GO:0016746">
    <property type="term" value="F:acyltransferase activity"/>
    <property type="evidence" value="ECO:0007669"/>
    <property type="project" value="UniProtKB-KW"/>
</dbReference>
<dbReference type="RefSeq" id="WP_264490681.1">
    <property type="nucleotide sequence ID" value="NZ_JAPDDT010000030.1"/>
</dbReference>
<evidence type="ECO:0000256" key="1">
    <source>
        <dbReference type="ARBA" id="ARBA00022679"/>
    </source>
</evidence>
<dbReference type="Proteomes" id="UP001320876">
    <property type="component" value="Unassembled WGS sequence"/>
</dbReference>
<evidence type="ECO:0000259" key="3">
    <source>
        <dbReference type="PROSITE" id="PS51186"/>
    </source>
</evidence>
<proteinExistence type="predicted"/>
<sequence>MRLRPALPTDQATLSDLYLRSRRTAFTWRDPAAFQLDDFARDTEGELIHLAESLSGEILGFLSLWEPDRFIHHLFIAPDHLRQGIGQALLADLLQRLPGPFRLKCLTANLPALAFYRGLGWTEIERGTSDDGDYLQLESAIC</sequence>
<keyword evidence="1 4" id="KW-0808">Transferase</keyword>
<dbReference type="InterPro" id="IPR050832">
    <property type="entry name" value="Bact_Acetyltransf"/>
</dbReference>
<dbReference type="PROSITE" id="PS51186">
    <property type="entry name" value="GNAT"/>
    <property type="match status" value="1"/>
</dbReference>
<dbReference type="EC" id="2.3.1.-" evidence="4"/>
<dbReference type="InterPro" id="IPR000182">
    <property type="entry name" value="GNAT_dom"/>
</dbReference>
<dbReference type="EMBL" id="JAPDDT010000030">
    <property type="protein sequence ID" value="MCW1926573.1"/>
    <property type="molecule type" value="Genomic_DNA"/>
</dbReference>
<dbReference type="CDD" id="cd04301">
    <property type="entry name" value="NAT_SF"/>
    <property type="match status" value="1"/>
</dbReference>
<dbReference type="InterPro" id="IPR016181">
    <property type="entry name" value="Acyl_CoA_acyltransferase"/>
</dbReference>
<comment type="caution">
    <text evidence="4">The sequence shown here is derived from an EMBL/GenBank/DDBJ whole genome shotgun (WGS) entry which is preliminary data.</text>
</comment>
<organism evidence="4 5">
    <name type="scientific">Luteolibacter arcticus</name>
    <dbReference type="NCBI Taxonomy" id="1581411"/>
    <lineage>
        <taxon>Bacteria</taxon>
        <taxon>Pseudomonadati</taxon>
        <taxon>Verrucomicrobiota</taxon>
        <taxon>Verrucomicrobiia</taxon>
        <taxon>Verrucomicrobiales</taxon>
        <taxon>Verrucomicrobiaceae</taxon>
        <taxon>Luteolibacter</taxon>
    </lineage>
</organism>
<dbReference type="PANTHER" id="PTHR43877:SF2">
    <property type="entry name" value="AMINOALKYLPHOSPHONATE N-ACETYLTRANSFERASE-RELATED"/>
    <property type="match status" value="1"/>
</dbReference>
<evidence type="ECO:0000256" key="2">
    <source>
        <dbReference type="ARBA" id="ARBA00023315"/>
    </source>
</evidence>
<keyword evidence="2 4" id="KW-0012">Acyltransferase</keyword>
<evidence type="ECO:0000313" key="4">
    <source>
        <dbReference type="EMBL" id="MCW1926573.1"/>
    </source>
</evidence>
<dbReference type="SUPFAM" id="SSF55729">
    <property type="entry name" value="Acyl-CoA N-acyltransferases (Nat)"/>
    <property type="match status" value="1"/>
</dbReference>
<dbReference type="PANTHER" id="PTHR43877">
    <property type="entry name" value="AMINOALKYLPHOSPHONATE N-ACETYLTRANSFERASE-RELATED-RELATED"/>
    <property type="match status" value="1"/>
</dbReference>
<keyword evidence="5" id="KW-1185">Reference proteome</keyword>
<dbReference type="Pfam" id="PF00583">
    <property type="entry name" value="Acetyltransf_1"/>
    <property type="match status" value="1"/>
</dbReference>
<feature type="domain" description="N-acetyltransferase" evidence="3">
    <location>
        <begin position="1"/>
        <end position="142"/>
    </location>
</feature>